<keyword evidence="2" id="KW-0503">Monooxygenase</keyword>
<dbReference type="AlphaFoldDB" id="A0A7S1FY08"/>
<dbReference type="GO" id="GO:0071949">
    <property type="term" value="F:FAD binding"/>
    <property type="evidence" value="ECO:0007669"/>
    <property type="project" value="InterPro"/>
</dbReference>
<evidence type="ECO:0000256" key="1">
    <source>
        <dbReference type="ARBA" id="ARBA00023002"/>
    </source>
</evidence>
<dbReference type="PRINTS" id="PR00420">
    <property type="entry name" value="RNGMNOXGNASE"/>
</dbReference>
<feature type="domain" description="FAD-binding" evidence="5">
    <location>
        <begin position="188"/>
        <end position="431"/>
    </location>
</feature>
<protein>
    <recommendedName>
        <fullName evidence="5">FAD-binding domain-containing protein</fullName>
    </recommendedName>
</protein>
<dbReference type="InterPro" id="IPR036188">
    <property type="entry name" value="FAD/NAD-bd_sf"/>
</dbReference>
<keyword evidence="4" id="KW-0472">Membrane</keyword>
<proteinExistence type="predicted"/>
<evidence type="ECO:0000256" key="3">
    <source>
        <dbReference type="SAM" id="MobiDB-lite"/>
    </source>
</evidence>
<accession>A0A7S1FY08</accession>
<feature type="region of interest" description="Disordered" evidence="3">
    <location>
        <begin position="1"/>
        <end position="23"/>
    </location>
</feature>
<keyword evidence="4" id="KW-1133">Transmembrane helix</keyword>
<dbReference type="PANTHER" id="PTHR13789:SF309">
    <property type="entry name" value="PUTATIVE (AFU_ORTHOLOGUE AFUA_6G14510)-RELATED"/>
    <property type="match status" value="1"/>
</dbReference>
<dbReference type="GO" id="GO:0004497">
    <property type="term" value="F:monooxygenase activity"/>
    <property type="evidence" value="ECO:0007669"/>
    <property type="project" value="UniProtKB-KW"/>
</dbReference>
<feature type="compositionally biased region" description="Basic and acidic residues" evidence="3">
    <location>
        <begin position="7"/>
        <end position="17"/>
    </location>
</feature>
<dbReference type="Pfam" id="PF01494">
    <property type="entry name" value="FAD_binding_3"/>
    <property type="match status" value="1"/>
</dbReference>
<dbReference type="SUPFAM" id="SSF51905">
    <property type="entry name" value="FAD/NAD(P)-binding domain"/>
    <property type="match status" value="1"/>
</dbReference>
<organism evidence="6">
    <name type="scientific">Corethron hystrix</name>
    <dbReference type="NCBI Taxonomy" id="216773"/>
    <lineage>
        <taxon>Eukaryota</taxon>
        <taxon>Sar</taxon>
        <taxon>Stramenopiles</taxon>
        <taxon>Ochrophyta</taxon>
        <taxon>Bacillariophyta</taxon>
        <taxon>Coscinodiscophyceae</taxon>
        <taxon>Corethrophycidae</taxon>
        <taxon>Corethrales</taxon>
        <taxon>Corethraceae</taxon>
        <taxon>Corethron</taxon>
    </lineage>
</organism>
<dbReference type="EMBL" id="HBFR01029331">
    <property type="protein sequence ID" value="CAD8894129.1"/>
    <property type="molecule type" value="Transcribed_RNA"/>
</dbReference>
<name>A0A7S1FY08_9STRA</name>
<feature type="compositionally biased region" description="Low complexity" evidence="3">
    <location>
        <begin position="109"/>
        <end position="124"/>
    </location>
</feature>
<evidence type="ECO:0000313" key="6">
    <source>
        <dbReference type="EMBL" id="CAD8894129.1"/>
    </source>
</evidence>
<dbReference type="InterPro" id="IPR050493">
    <property type="entry name" value="FAD-dep_Monooxygenase_BioMet"/>
</dbReference>
<gene>
    <name evidence="6" type="ORF">CHYS00102_LOCUS21342</name>
</gene>
<evidence type="ECO:0000256" key="2">
    <source>
        <dbReference type="ARBA" id="ARBA00023033"/>
    </source>
</evidence>
<dbReference type="PANTHER" id="PTHR13789">
    <property type="entry name" value="MONOOXYGENASE"/>
    <property type="match status" value="1"/>
</dbReference>
<feature type="transmembrane region" description="Helical" evidence="4">
    <location>
        <begin position="24"/>
        <end position="42"/>
    </location>
</feature>
<dbReference type="Gene3D" id="3.50.50.60">
    <property type="entry name" value="FAD/NAD(P)-binding domain"/>
    <property type="match status" value="1"/>
</dbReference>
<feature type="region of interest" description="Disordered" evidence="3">
    <location>
        <begin position="104"/>
        <end position="140"/>
    </location>
</feature>
<evidence type="ECO:0000256" key="4">
    <source>
        <dbReference type="SAM" id="Phobius"/>
    </source>
</evidence>
<dbReference type="InterPro" id="IPR002938">
    <property type="entry name" value="FAD-bd"/>
</dbReference>
<keyword evidence="4" id="KW-0812">Transmembrane</keyword>
<sequence>MTMMTNDKGETEQQREQKQKKKQLPVIVAGAGPCGLVAALTLQQKNIPFIIYERASRERLCSNSGSGIDMAPTAVSILDTKLGVNMTKAMRPYDSMYVGSTKGCDEKNINNNNNSDNNNNNNDNKNNKKKKTNRRPYSTYNLKDLPNSIDFGFANRSDLQNALLDSLFATMDSREKEKEDYADSLCCNTEVTEYVNKDDRVQVTILTRDSATGDKTESIVEGSALLACDGIHSAIRKHMHRDSDDEYNYVGQVVWWGKTEITPGSELDQQLDKIQREEKLSGSMAVSFLGGTSDPCGFFSCYVSDTTHAWAYYAKHSEMIKSNQSDDLVRRGGTVLDEETKRRELVEPFAADKNKVMQLFIRDTKATDITRAGFFDRKDLNLPYVDHRVALLGDAAHPQSPMMGQGANMAIVDGYVVGTRLAAALTTATVASTDNSNDNGSGNNDDGVRDALSDFDCNERRNSVNKVIKTARFITNLAVTNNTIKDWLMKTILKYSPPSMVIKQMVSGDISNKVFVDTLERDMLLLEEEEKKKKEKKCSAAA</sequence>
<evidence type="ECO:0000259" key="5">
    <source>
        <dbReference type="Pfam" id="PF01494"/>
    </source>
</evidence>
<reference evidence="6" key="1">
    <citation type="submission" date="2021-01" db="EMBL/GenBank/DDBJ databases">
        <authorList>
            <person name="Corre E."/>
            <person name="Pelletier E."/>
            <person name="Niang G."/>
            <person name="Scheremetjew M."/>
            <person name="Finn R."/>
            <person name="Kale V."/>
            <person name="Holt S."/>
            <person name="Cochrane G."/>
            <person name="Meng A."/>
            <person name="Brown T."/>
            <person name="Cohen L."/>
        </authorList>
    </citation>
    <scope>NUCLEOTIDE SEQUENCE</scope>
    <source>
        <strain evidence="6">308</strain>
    </source>
</reference>
<keyword evidence="1" id="KW-0560">Oxidoreductase</keyword>